<dbReference type="CDD" id="cd00093">
    <property type="entry name" value="HTH_XRE"/>
    <property type="match status" value="1"/>
</dbReference>
<dbReference type="InterPro" id="IPR010982">
    <property type="entry name" value="Lambda_DNA-bd_dom_sf"/>
</dbReference>
<dbReference type="RefSeq" id="WP_062303335.1">
    <property type="nucleotide sequence ID" value="NZ_LRPB01000049.1"/>
</dbReference>
<dbReference type="STRING" id="1914963.AWW67_12860"/>
<dbReference type="PROSITE" id="PS50943">
    <property type="entry name" value="HTH_CROC1"/>
    <property type="match status" value="1"/>
</dbReference>
<gene>
    <name evidence="2" type="ORF">AWW67_12860</name>
</gene>
<evidence type="ECO:0000313" key="2">
    <source>
        <dbReference type="EMBL" id="KYG79264.1"/>
    </source>
</evidence>
<evidence type="ECO:0000259" key="1">
    <source>
        <dbReference type="PROSITE" id="PS50943"/>
    </source>
</evidence>
<dbReference type="Pfam" id="PF01381">
    <property type="entry name" value="HTH_3"/>
    <property type="match status" value="1"/>
</dbReference>
<organism evidence="2 3">
    <name type="scientific">Roseivirga seohaensis</name>
    <dbReference type="NCBI Taxonomy" id="1914963"/>
    <lineage>
        <taxon>Bacteria</taxon>
        <taxon>Pseudomonadati</taxon>
        <taxon>Bacteroidota</taxon>
        <taxon>Cytophagia</taxon>
        <taxon>Cytophagales</taxon>
        <taxon>Roseivirgaceae</taxon>
        <taxon>Roseivirga</taxon>
    </lineage>
</organism>
<comment type="caution">
    <text evidence="2">The sequence shown here is derived from an EMBL/GenBank/DDBJ whole genome shotgun (WGS) entry which is preliminary data.</text>
</comment>
<dbReference type="SMART" id="SM00530">
    <property type="entry name" value="HTH_XRE"/>
    <property type="match status" value="1"/>
</dbReference>
<protein>
    <submittedName>
        <fullName evidence="2">DNA-binding protein</fullName>
    </submittedName>
</protein>
<sequence>MDGYGQYFKALRESKGATLREVERQTDVSNAYLSQLESGKVKQPSPNTLYRLAKFYQVSYEMLMEKVGYPVSKSNALPKDQSISSAAKNKLGEISNEEEVELLQYLKFIRNRKS</sequence>
<accession>A0A150XKK7</accession>
<dbReference type="Proteomes" id="UP000075663">
    <property type="component" value="Unassembled WGS sequence"/>
</dbReference>
<evidence type="ECO:0000313" key="3">
    <source>
        <dbReference type="Proteomes" id="UP000075663"/>
    </source>
</evidence>
<dbReference type="GO" id="GO:0003677">
    <property type="term" value="F:DNA binding"/>
    <property type="evidence" value="ECO:0007669"/>
    <property type="project" value="UniProtKB-KW"/>
</dbReference>
<dbReference type="AlphaFoldDB" id="A0A150XKK7"/>
<dbReference type="InterPro" id="IPR001387">
    <property type="entry name" value="Cro/C1-type_HTH"/>
</dbReference>
<name>A0A150XKK7_9BACT</name>
<dbReference type="EMBL" id="LRPB01000049">
    <property type="protein sequence ID" value="KYG79264.1"/>
    <property type="molecule type" value="Genomic_DNA"/>
</dbReference>
<dbReference type="Gene3D" id="1.10.260.40">
    <property type="entry name" value="lambda repressor-like DNA-binding domains"/>
    <property type="match status" value="1"/>
</dbReference>
<keyword evidence="2" id="KW-0238">DNA-binding</keyword>
<proteinExistence type="predicted"/>
<dbReference type="SUPFAM" id="SSF47413">
    <property type="entry name" value="lambda repressor-like DNA-binding domains"/>
    <property type="match status" value="1"/>
</dbReference>
<reference evidence="2 3" key="1">
    <citation type="submission" date="2016-01" db="EMBL/GenBank/DDBJ databases">
        <title>Genome sequencing of Roseivirga seohaensis SW-152.</title>
        <authorList>
            <person name="Selvaratnam C."/>
            <person name="Thevarajoo S."/>
            <person name="Goh K.M."/>
            <person name="Ee R."/>
            <person name="Chan K.-G."/>
            <person name="Chong C.S."/>
        </authorList>
    </citation>
    <scope>NUCLEOTIDE SEQUENCE [LARGE SCALE GENOMIC DNA]</scope>
    <source>
        <strain evidence="2 3">SW-152</strain>
    </source>
</reference>
<feature type="domain" description="HTH cro/C1-type" evidence="1">
    <location>
        <begin position="8"/>
        <end position="63"/>
    </location>
</feature>